<reference evidence="1" key="1">
    <citation type="submission" date="2023-04" db="EMBL/GenBank/DDBJ databases">
        <title>Draft Genome sequencing of Naganishia species isolated from polar environments using Oxford Nanopore Technology.</title>
        <authorList>
            <person name="Leo P."/>
            <person name="Venkateswaran K."/>
        </authorList>
    </citation>
    <scope>NUCLEOTIDE SEQUENCE</scope>
    <source>
        <strain evidence="1">MNA-CCFEE 5425</strain>
    </source>
</reference>
<dbReference type="EMBL" id="JASBWU010000001">
    <property type="protein sequence ID" value="KAJ9125333.1"/>
    <property type="molecule type" value="Genomic_DNA"/>
</dbReference>
<proteinExistence type="predicted"/>
<comment type="caution">
    <text evidence="1">The sequence shown here is derived from an EMBL/GenBank/DDBJ whole genome shotgun (WGS) entry which is preliminary data.</text>
</comment>
<dbReference type="Proteomes" id="UP001243375">
    <property type="component" value="Unassembled WGS sequence"/>
</dbReference>
<accession>A0ACC2XMX6</accession>
<gene>
    <name evidence="1" type="ORF">QFC22_000290</name>
</gene>
<protein>
    <submittedName>
        <fullName evidence="1">Uncharacterized protein</fullName>
    </submittedName>
</protein>
<organism evidence="1 2">
    <name type="scientific">Naganishia vaughanmartiniae</name>
    <dbReference type="NCBI Taxonomy" id="1424756"/>
    <lineage>
        <taxon>Eukaryota</taxon>
        <taxon>Fungi</taxon>
        <taxon>Dikarya</taxon>
        <taxon>Basidiomycota</taxon>
        <taxon>Agaricomycotina</taxon>
        <taxon>Tremellomycetes</taxon>
        <taxon>Filobasidiales</taxon>
        <taxon>Filobasidiaceae</taxon>
        <taxon>Naganishia</taxon>
    </lineage>
</organism>
<evidence type="ECO:0000313" key="1">
    <source>
        <dbReference type="EMBL" id="KAJ9125333.1"/>
    </source>
</evidence>
<keyword evidence="2" id="KW-1185">Reference proteome</keyword>
<evidence type="ECO:0000313" key="2">
    <source>
        <dbReference type="Proteomes" id="UP001243375"/>
    </source>
</evidence>
<sequence length="1090" mass="121758">MATSITSDNRPPYFYPASPANDSALQHCSTNEIQLASTSMTGIDGYTTEADSHFVASRSTILPALLNNTSMSILDREDYGRSMIDHLNTTVIDDDHSTSNISVSGVKDMKLAQKSDESQQNASSASRTRAFGLARRLSKPNHADSAETSRRGNPIADTAPTSSRKDTNMIATTFPKPSIQAQKTADLTTTFSSASPLPDIRSITTRSESLSMNTPLSKHLIAARGIMKDPRTPGSGQSVRFFSRDVYQTSSVTDFESTTAPHATSSTDSPAGVMSLSNLENTQSLFVTSSPSLPSERTTERSITVEQELCHLDNQMTTSGDILETSPPRPISSSDDSRLTRRTASDSVSWQQDVCPHEDGDKVNTTRKSDVFGDALAVVPQFLKPTSFPPSPQSASSISVSHRSFDRSNLSKDASSRSILGNSTQANITVYPPGAYKRKVDIKEIRSNSISRGKPTSNDITARVRLESSTMMAPLQEIIVLDDSSDLSASCANSTHRNGHQLDETVYLTPESSRRGVVRSGHSHASGISNISHELPQSQASEGEIVENVFLAHRRELRALKKDRDGWKHLCTSLMEVAESTFSLGNRDPNPATPSERESVPSVAQESLETHSTVKHSSLAKSEMRRTSASVAAADAQMRDNLRDMQIRLQSKQKECDQQRSRADRCEVQVEAQQQTLLQMRQENDVLVRDTRDIDVKLELHARERESRVRQQLAEQIHDLSSALQAALERNEALLLTIKQQGNQIGDLKSGLEAQKQDLEEHRQLAHEIRLQAERESRLLLDLGPGKGHVQDLENALQDREDTIRQLQLQLEEEPQARIHVATQDEIQSLQEILAKEFQRNNELASLLEDQDKLIRNLQENNEQQQSGHTKEMTSRDQRIRELESAYSEKVEENRDQYLQLEEAIEEREAKYTERLRELEVIADGQEHDIQRLQATNEELQSKSTTASTRIEELQRIEKVSQDREKYIAELSQTLAERSQKIKQYEVALADWKRKAADDVFESTKRERRIEKLLDDREMLNIAVEQLQIQIQLVKRQYKARTGKAWDEETSLSQDKSSRMSAPHGPSTTQWIAGESSDIGHAPEGASHSV</sequence>
<name>A0ACC2XMX6_9TREE</name>